<keyword evidence="6" id="KW-0472">Membrane</keyword>
<feature type="domain" description="GH18" evidence="8">
    <location>
        <begin position="29"/>
        <end position="420"/>
    </location>
</feature>
<name>A0A182SQ94_9DIPT</name>
<dbReference type="PANTHER" id="PTHR11177:SF403">
    <property type="entry name" value="CHITINASE 2-RELATED"/>
    <property type="match status" value="1"/>
</dbReference>
<feature type="signal peptide" evidence="7">
    <location>
        <begin position="1"/>
        <end position="16"/>
    </location>
</feature>
<dbReference type="GO" id="GO:0008061">
    <property type="term" value="F:chitin binding"/>
    <property type="evidence" value="ECO:0007669"/>
    <property type="project" value="InterPro"/>
</dbReference>
<evidence type="ECO:0000256" key="3">
    <source>
        <dbReference type="ARBA" id="ARBA00023295"/>
    </source>
</evidence>
<dbReference type="InterPro" id="IPR050314">
    <property type="entry name" value="Glycosyl_Hydrlase_18"/>
</dbReference>
<dbReference type="InterPro" id="IPR011583">
    <property type="entry name" value="Chitinase_II/V-like_cat"/>
</dbReference>
<organism evidence="9 10">
    <name type="scientific">Anopheles maculatus</name>
    <dbReference type="NCBI Taxonomy" id="74869"/>
    <lineage>
        <taxon>Eukaryota</taxon>
        <taxon>Metazoa</taxon>
        <taxon>Ecdysozoa</taxon>
        <taxon>Arthropoda</taxon>
        <taxon>Hexapoda</taxon>
        <taxon>Insecta</taxon>
        <taxon>Pterygota</taxon>
        <taxon>Neoptera</taxon>
        <taxon>Endopterygota</taxon>
        <taxon>Diptera</taxon>
        <taxon>Nematocera</taxon>
        <taxon>Culicoidea</taxon>
        <taxon>Culicidae</taxon>
        <taxon>Anophelinae</taxon>
        <taxon>Anopheles</taxon>
        <taxon>Anopheles maculatus group</taxon>
    </lineage>
</organism>
<dbReference type="GO" id="GO:0005576">
    <property type="term" value="C:extracellular region"/>
    <property type="evidence" value="ECO:0007669"/>
    <property type="project" value="TreeGrafter"/>
</dbReference>
<sequence length="568" mass="62978">MPMALSKGFIIGLTVAIHFTNNTVTDHDRVVTCYISTWAVYRTGSASYPLDSFDPTLCTHAIYAFAGLDEEKNAIKSLDAWQDLKDNYGKGGYEKLTGMRAANPHLKVLLAIGGWNEGSEKYSNLAANPERRQAFVKNALDFIKQYGFDGLDLDWEYPTQRGGKPVDRENFVALVRELSQVFRKNNLLLTSAIGAGKDTIDAAYDVKTLSKYLDFLHIMCYDYNGSWDGRIGANAPLTSRDFLNVEYSIEHLLELGAPASKLVLGLPFYGRTFVSTMAKARLGDTADKVGFPGPATKENGFMGYNEVCEELKRNPTDWALEWDSTASEMVAIKSNGSVSQVVVYDSTRSIANKVRYAVRQKLAGLMVWSVDTDDFNGLCASEEDTYKDFGDRDRVALTIPPPVSGKYPLLKTISNAVIVALDELTQENVIPHEPDEAPAAGGSSTGQSSGATLVSVSVSWLLGVVFCVLGSLYRHLWDLRGRCFKHGLNPRSIVYRNVLQPVSQLILEQCTRQFKISTVKRHNHGIISGILQARHILDTFVNHVIQKPFCPLDLLQFDRFVQCDPIAL</sequence>
<dbReference type="PROSITE" id="PS01095">
    <property type="entry name" value="GH18_1"/>
    <property type="match status" value="1"/>
</dbReference>
<keyword evidence="6" id="KW-0812">Transmembrane</keyword>
<feature type="chain" id="PRO_5008136007" description="GH18 domain-containing protein" evidence="7">
    <location>
        <begin position="17"/>
        <end position="568"/>
    </location>
</feature>
<dbReference type="Gene3D" id="3.20.20.80">
    <property type="entry name" value="Glycosidases"/>
    <property type="match status" value="1"/>
</dbReference>
<dbReference type="SUPFAM" id="SSF51445">
    <property type="entry name" value="(Trans)glycosidases"/>
    <property type="match status" value="1"/>
</dbReference>
<dbReference type="InterPro" id="IPR001579">
    <property type="entry name" value="Glyco_hydro_18_chit_AS"/>
</dbReference>
<evidence type="ECO:0000256" key="6">
    <source>
        <dbReference type="SAM" id="Phobius"/>
    </source>
</evidence>
<dbReference type="Pfam" id="PF00704">
    <property type="entry name" value="Glyco_hydro_18"/>
    <property type="match status" value="1"/>
</dbReference>
<evidence type="ECO:0000256" key="5">
    <source>
        <dbReference type="RuleBase" id="RU004453"/>
    </source>
</evidence>
<dbReference type="PANTHER" id="PTHR11177">
    <property type="entry name" value="CHITINASE"/>
    <property type="match status" value="1"/>
</dbReference>
<keyword evidence="6" id="KW-1133">Transmembrane helix</keyword>
<evidence type="ECO:0000259" key="8">
    <source>
        <dbReference type="PROSITE" id="PS51910"/>
    </source>
</evidence>
<dbReference type="InterPro" id="IPR029070">
    <property type="entry name" value="Chitinase_insertion_sf"/>
</dbReference>
<dbReference type="InterPro" id="IPR017853">
    <property type="entry name" value="GH"/>
</dbReference>
<dbReference type="AlphaFoldDB" id="A0A182SQ94"/>
<evidence type="ECO:0000256" key="2">
    <source>
        <dbReference type="ARBA" id="ARBA00022801"/>
    </source>
</evidence>
<evidence type="ECO:0000256" key="7">
    <source>
        <dbReference type="SAM" id="SignalP"/>
    </source>
</evidence>
<dbReference type="EnsemblMetazoa" id="AMAM011254-RA">
    <property type="protein sequence ID" value="AMAM011254-PA"/>
    <property type="gene ID" value="AMAM011254"/>
</dbReference>
<reference evidence="10" key="1">
    <citation type="submission" date="2013-09" db="EMBL/GenBank/DDBJ databases">
        <title>The Genome Sequence of Anopheles maculatus species B.</title>
        <authorList>
            <consortium name="The Broad Institute Genomics Platform"/>
            <person name="Neafsey D.E."/>
            <person name="Besansky N."/>
            <person name="Howell P."/>
            <person name="Walton C."/>
            <person name="Young S.K."/>
            <person name="Zeng Q."/>
            <person name="Gargeya S."/>
            <person name="Fitzgerald M."/>
            <person name="Haas B."/>
            <person name="Abouelleil A."/>
            <person name="Allen A.W."/>
            <person name="Alvarado L."/>
            <person name="Arachchi H.M."/>
            <person name="Berlin A.M."/>
            <person name="Chapman S.B."/>
            <person name="Gainer-Dewar J."/>
            <person name="Goldberg J."/>
            <person name="Griggs A."/>
            <person name="Gujja S."/>
            <person name="Hansen M."/>
            <person name="Howarth C."/>
            <person name="Imamovic A."/>
            <person name="Ireland A."/>
            <person name="Larimer J."/>
            <person name="McCowan C."/>
            <person name="Murphy C."/>
            <person name="Pearson M."/>
            <person name="Poon T.W."/>
            <person name="Priest M."/>
            <person name="Roberts A."/>
            <person name="Saif S."/>
            <person name="Shea T."/>
            <person name="Sisk P."/>
            <person name="Sykes S."/>
            <person name="Wortman J."/>
            <person name="Nusbaum C."/>
            <person name="Birren B."/>
        </authorList>
    </citation>
    <scope>NUCLEOTIDE SEQUENCE [LARGE SCALE GENOMIC DNA]</scope>
    <source>
        <strain evidence="10">maculatus3</strain>
    </source>
</reference>
<dbReference type="PROSITE" id="PS51910">
    <property type="entry name" value="GH18_2"/>
    <property type="match status" value="1"/>
</dbReference>
<dbReference type="SUPFAM" id="SSF54556">
    <property type="entry name" value="Chitinase insertion domain"/>
    <property type="match status" value="1"/>
</dbReference>
<evidence type="ECO:0000313" key="10">
    <source>
        <dbReference type="Proteomes" id="UP000075901"/>
    </source>
</evidence>
<dbReference type="SMART" id="SM00636">
    <property type="entry name" value="Glyco_18"/>
    <property type="match status" value="1"/>
</dbReference>
<dbReference type="GO" id="GO:0005975">
    <property type="term" value="P:carbohydrate metabolic process"/>
    <property type="evidence" value="ECO:0007669"/>
    <property type="project" value="InterPro"/>
</dbReference>
<dbReference type="GO" id="GO:0004568">
    <property type="term" value="F:chitinase activity"/>
    <property type="evidence" value="ECO:0007669"/>
    <property type="project" value="UniProtKB-ARBA"/>
</dbReference>
<dbReference type="VEuPathDB" id="VectorBase:AMAM011254"/>
<evidence type="ECO:0000313" key="9">
    <source>
        <dbReference type="EnsemblMetazoa" id="AMAM011254-PA"/>
    </source>
</evidence>
<dbReference type="Gene3D" id="3.10.50.10">
    <property type="match status" value="1"/>
</dbReference>
<proteinExistence type="inferred from homology"/>
<dbReference type="Proteomes" id="UP000075901">
    <property type="component" value="Unassembled WGS sequence"/>
</dbReference>
<feature type="transmembrane region" description="Helical" evidence="6">
    <location>
        <begin position="453"/>
        <end position="473"/>
    </location>
</feature>
<comment type="similarity">
    <text evidence="5">Belongs to the glycosyl hydrolase 18 family.</text>
</comment>
<evidence type="ECO:0000256" key="4">
    <source>
        <dbReference type="RuleBase" id="RU000489"/>
    </source>
</evidence>
<keyword evidence="3 4" id="KW-0326">Glycosidase</keyword>
<keyword evidence="10" id="KW-1185">Reference proteome</keyword>
<accession>A0A182SQ94</accession>
<dbReference type="InterPro" id="IPR001223">
    <property type="entry name" value="Glyco_hydro18_cat"/>
</dbReference>
<protein>
    <recommendedName>
        <fullName evidence="8">GH18 domain-containing protein</fullName>
    </recommendedName>
</protein>
<evidence type="ECO:0000256" key="1">
    <source>
        <dbReference type="ARBA" id="ARBA00022729"/>
    </source>
</evidence>
<dbReference type="CDD" id="cd02872">
    <property type="entry name" value="GH18_chitolectin_chitotriosidase"/>
    <property type="match status" value="1"/>
</dbReference>
<dbReference type="FunFam" id="3.20.20.80:FF:000097">
    <property type="entry name" value="Probable chitinase 2"/>
    <property type="match status" value="1"/>
</dbReference>
<keyword evidence="1 7" id="KW-0732">Signal</keyword>
<reference evidence="9" key="2">
    <citation type="submission" date="2020-05" db="UniProtKB">
        <authorList>
            <consortium name="EnsemblMetazoa"/>
        </authorList>
    </citation>
    <scope>IDENTIFICATION</scope>
    <source>
        <strain evidence="9">maculatus3</strain>
    </source>
</reference>
<dbReference type="GO" id="GO:0006032">
    <property type="term" value="P:chitin catabolic process"/>
    <property type="evidence" value="ECO:0007669"/>
    <property type="project" value="TreeGrafter"/>
</dbReference>
<keyword evidence="2 4" id="KW-0378">Hydrolase</keyword>